<dbReference type="AlphaFoldDB" id="A0A1D2MG87"/>
<accession>A0A1D2MG87</accession>
<gene>
    <name evidence="2" type="ORF">Ocin01_14672</name>
</gene>
<proteinExistence type="predicted"/>
<evidence type="ECO:0000313" key="3">
    <source>
        <dbReference type="Proteomes" id="UP000094527"/>
    </source>
</evidence>
<reference evidence="2 3" key="1">
    <citation type="journal article" date="2016" name="Genome Biol. Evol.">
        <title>Gene Family Evolution Reflects Adaptation to Soil Environmental Stressors in the Genome of the Collembolan Orchesella cincta.</title>
        <authorList>
            <person name="Faddeeva-Vakhrusheva A."/>
            <person name="Derks M.F."/>
            <person name="Anvar S.Y."/>
            <person name="Agamennone V."/>
            <person name="Suring W."/>
            <person name="Smit S."/>
            <person name="van Straalen N.M."/>
            <person name="Roelofs D."/>
        </authorList>
    </citation>
    <scope>NUCLEOTIDE SEQUENCE [LARGE SCALE GENOMIC DNA]</scope>
    <source>
        <tissue evidence="2">Mixed pool</tissue>
    </source>
</reference>
<evidence type="ECO:0000256" key="1">
    <source>
        <dbReference type="SAM" id="MobiDB-lite"/>
    </source>
</evidence>
<feature type="compositionally biased region" description="Basic and acidic residues" evidence="1">
    <location>
        <begin position="84"/>
        <end position="99"/>
    </location>
</feature>
<protein>
    <submittedName>
        <fullName evidence="2">Uncharacterized protein</fullName>
    </submittedName>
</protein>
<comment type="caution">
    <text evidence="2">The sequence shown here is derived from an EMBL/GenBank/DDBJ whole genome shotgun (WGS) entry which is preliminary data.</text>
</comment>
<name>A0A1D2MG87_ORCCI</name>
<dbReference type="Proteomes" id="UP000094527">
    <property type="component" value="Unassembled WGS sequence"/>
</dbReference>
<keyword evidence="3" id="KW-1185">Reference proteome</keyword>
<feature type="region of interest" description="Disordered" evidence="1">
    <location>
        <begin position="84"/>
        <end position="108"/>
    </location>
</feature>
<organism evidence="2 3">
    <name type="scientific">Orchesella cincta</name>
    <name type="common">Springtail</name>
    <name type="synonym">Podura cincta</name>
    <dbReference type="NCBI Taxonomy" id="48709"/>
    <lineage>
        <taxon>Eukaryota</taxon>
        <taxon>Metazoa</taxon>
        <taxon>Ecdysozoa</taxon>
        <taxon>Arthropoda</taxon>
        <taxon>Hexapoda</taxon>
        <taxon>Collembola</taxon>
        <taxon>Entomobryomorpha</taxon>
        <taxon>Entomobryoidea</taxon>
        <taxon>Orchesellidae</taxon>
        <taxon>Orchesellinae</taxon>
        <taxon>Orchesella</taxon>
    </lineage>
</organism>
<dbReference type="EMBL" id="LJIJ01001355">
    <property type="protein sequence ID" value="ODM92008.1"/>
    <property type="molecule type" value="Genomic_DNA"/>
</dbReference>
<evidence type="ECO:0000313" key="2">
    <source>
        <dbReference type="EMBL" id="ODM92008.1"/>
    </source>
</evidence>
<sequence length="108" mass="12909">MDYIQPNQATLKFLPLLTPHREDKLLQSLLQLIVQRGQRMHVMQEEKERASQFSLYSIQRKKPLYIVDALALYSPRLWIRKNKKTSEQATKERSREAKKIWMQLKPTS</sequence>